<comment type="caution">
    <text evidence="2">The sequence shown here is derived from an EMBL/GenBank/DDBJ whole genome shotgun (WGS) entry which is preliminary data.</text>
</comment>
<feature type="region of interest" description="Disordered" evidence="1">
    <location>
        <begin position="38"/>
        <end position="74"/>
    </location>
</feature>
<accession>A0AAV7GGR9</accession>
<dbReference type="AlphaFoldDB" id="A0AAV7GGR9"/>
<dbReference type="EMBL" id="JAGFBR010000014">
    <property type="protein sequence ID" value="KAH0455271.1"/>
    <property type="molecule type" value="Genomic_DNA"/>
</dbReference>
<evidence type="ECO:0000256" key="1">
    <source>
        <dbReference type="SAM" id="MobiDB-lite"/>
    </source>
</evidence>
<organism evidence="2 3">
    <name type="scientific">Dendrobium chrysotoxum</name>
    <name type="common">Orchid</name>
    <dbReference type="NCBI Taxonomy" id="161865"/>
    <lineage>
        <taxon>Eukaryota</taxon>
        <taxon>Viridiplantae</taxon>
        <taxon>Streptophyta</taxon>
        <taxon>Embryophyta</taxon>
        <taxon>Tracheophyta</taxon>
        <taxon>Spermatophyta</taxon>
        <taxon>Magnoliopsida</taxon>
        <taxon>Liliopsida</taxon>
        <taxon>Asparagales</taxon>
        <taxon>Orchidaceae</taxon>
        <taxon>Epidendroideae</taxon>
        <taxon>Malaxideae</taxon>
        <taxon>Dendrobiinae</taxon>
        <taxon>Dendrobium</taxon>
    </lineage>
</organism>
<name>A0AAV7GGR9_DENCH</name>
<protein>
    <submittedName>
        <fullName evidence="2">Uncharacterized protein</fullName>
    </submittedName>
</protein>
<keyword evidence="3" id="KW-1185">Reference proteome</keyword>
<evidence type="ECO:0000313" key="2">
    <source>
        <dbReference type="EMBL" id="KAH0455271.1"/>
    </source>
</evidence>
<gene>
    <name evidence="2" type="ORF">IEQ34_015303</name>
</gene>
<feature type="compositionally biased region" description="Basic and acidic residues" evidence="1">
    <location>
        <begin position="43"/>
        <end position="53"/>
    </location>
</feature>
<proteinExistence type="predicted"/>
<dbReference type="Proteomes" id="UP000775213">
    <property type="component" value="Unassembled WGS sequence"/>
</dbReference>
<reference evidence="2 3" key="1">
    <citation type="journal article" date="2021" name="Hortic Res">
        <title>Chromosome-scale assembly of the Dendrobium chrysotoxum genome enhances the understanding of orchid evolution.</title>
        <authorList>
            <person name="Zhang Y."/>
            <person name="Zhang G.Q."/>
            <person name="Zhang D."/>
            <person name="Liu X.D."/>
            <person name="Xu X.Y."/>
            <person name="Sun W.H."/>
            <person name="Yu X."/>
            <person name="Zhu X."/>
            <person name="Wang Z.W."/>
            <person name="Zhao X."/>
            <person name="Zhong W.Y."/>
            <person name="Chen H."/>
            <person name="Yin W.L."/>
            <person name="Huang T."/>
            <person name="Niu S.C."/>
            <person name="Liu Z.J."/>
        </authorList>
    </citation>
    <scope>NUCLEOTIDE SEQUENCE [LARGE SCALE GENOMIC DNA]</scope>
    <source>
        <strain evidence="2">Lindl</strain>
    </source>
</reference>
<evidence type="ECO:0000313" key="3">
    <source>
        <dbReference type="Proteomes" id="UP000775213"/>
    </source>
</evidence>
<sequence>MGSNWLGRRVSTGEEKLVQFLNVRDPLSFSWRKVELGAPPAPDAKRLMPERPTRVRSPASEMNKLEEEGTGPRAHTRVLSTEASTQTVNSNREILEREERKPAEKSLLGERRVRLFCEGSHGGS</sequence>